<comment type="caution">
    <text evidence="1">The sequence shown here is derived from an EMBL/GenBank/DDBJ whole genome shotgun (WGS) entry which is preliminary data.</text>
</comment>
<gene>
    <name evidence="1" type="ORF">AN484_26720</name>
</gene>
<sequence>GGLHVQRDGLARQRLDEDLHAAAQAQHQVQRGLLLDVVVGQRAAVLQLLAREDQALLVRRDALLVLDLGLDRLDVVRGLHVQRDGLARRRLDEDLHAAAQAQHQVQRGLLLDVVVRQRAAVFQLLAGEDQALLVRRDALLVLDLGLHRLDVVRGLHVQRDGLARQRLDEDLHAAAQAQHQVQRGLLLDVVVRQRAAVLQLLAREDQALLVRRDALLVLDLGLHRLDVVGRLHVQRDGLARQRLDEDLHAAAQAQHQVQRGLLLDVVVRQRAPVLQLLARKDEALLVRRDALLVLDLGLHRLDVVGRLHVQRDGLARQRLDEDLHAAA</sequence>
<accession>A0A1B7WBK1</accession>
<name>A0A1B7WBK1_APHFL</name>
<evidence type="ECO:0000313" key="1">
    <source>
        <dbReference type="EMBL" id="OBQ34350.1"/>
    </source>
</evidence>
<proteinExistence type="predicted"/>
<protein>
    <submittedName>
        <fullName evidence="1">Uncharacterized protein</fullName>
    </submittedName>
</protein>
<evidence type="ECO:0000313" key="2">
    <source>
        <dbReference type="Proteomes" id="UP000092093"/>
    </source>
</evidence>
<dbReference type="EMBL" id="LJOW01000475">
    <property type="protein sequence ID" value="OBQ34350.1"/>
    <property type="molecule type" value="Genomic_DNA"/>
</dbReference>
<reference evidence="1 2" key="1">
    <citation type="submission" date="2015-09" db="EMBL/GenBank/DDBJ databases">
        <title>Aphanizomenon flos-aquae WA102.</title>
        <authorList>
            <person name="Driscoll C."/>
        </authorList>
    </citation>
    <scope>NUCLEOTIDE SEQUENCE [LARGE SCALE GENOMIC DNA]</scope>
    <source>
        <strain evidence="1">WA102</strain>
    </source>
</reference>
<feature type="non-terminal residue" evidence="1">
    <location>
        <position position="1"/>
    </location>
</feature>
<feature type="non-terminal residue" evidence="1">
    <location>
        <position position="327"/>
    </location>
</feature>
<dbReference type="Proteomes" id="UP000092093">
    <property type="component" value="Unassembled WGS sequence"/>
</dbReference>
<organism evidence="1 2">
    <name type="scientific">Aphanizomenon flos-aquae WA102</name>
    <dbReference type="NCBI Taxonomy" id="1710896"/>
    <lineage>
        <taxon>Bacteria</taxon>
        <taxon>Bacillati</taxon>
        <taxon>Cyanobacteriota</taxon>
        <taxon>Cyanophyceae</taxon>
        <taxon>Nostocales</taxon>
        <taxon>Aphanizomenonaceae</taxon>
        <taxon>Aphanizomenon</taxon>
    </lineage>
</organism>
<dbReference type="AlphaFoldDB" id="A0A1B7WBK1"/>